<organism evidence="2 3">
    <name type="scientific">Prunus dulcis</name>
    <name type="common">Almond</name>
    <name type="synonym">Amygdalus dulcis</name>
    <dbReference type="NCBI Taxonomy" id="3755"/>
    <lineage>
        <taxon>Eukaryota</taxon>
        <taxon>Viridiplantae</taxon>
        <taxon>Streptophyta</taxon>
        <taxon>Embryophyta</taxon>
        <taxon>Tracheophyta</taxon>
        <taxon>Spermatophyta</taxon>
        <taxon>Magnoliopsida</taxon>
        <taxon>eudicotyledons</taxon>
        <taxon>Gunneridae</taxon>
        <taxon>Pentapetalae</taxon>
        <taxon>rosids</taxon>
        <taxon>fabids</taxon>
        <taxon>Rosales</taxon>
        <taxon>Rosaceae</taxon>
        <taxon>Amygdaloideae</taxon>
        <taxon>Amygdaleae</taxon>
        <taxon>Prunus</taxon>
    </lineage>
</organism>
<sequence>MLHCILDTSVSREIQSHFGMKHRELILTEHIEETYQCLLLKFGIKQIRGQASRKSQTSGNIPSIPKQGDENPGAWALK</sequence>
<feature type="region of interest" description="Disordered" evidence="1">
    <location>
        <begin position="51"/>
        <end position="78"/>
    </location>
</feature>
<feature type="compositionally biased region" description="Polar residues" evidence="1">
    <location>
        <begin position="52"/>
        <end position="61"/>
    </location>
</feature>
<dbReference type="EMBL" id="JAJFAZ020000005">
    <property type="protein sequence ID" value="KAI5330051.1"/>
    <property type="molecule type" value="Genomic_DNA"/>
</dbReference>
<accession>A0AAD4Z270</accession>
<name>A0AAD4Z270_PRUDU</name>
<protein>
    <submittedName>
        <fullName evidence="2">Uncharacterized protein</fullName>
    </submittedName>
</protein>
<evidence type="ECO:0000256" key="1">
    <source>
        <dbReference type="SAM" id="MobiDB-lite"/>
    </source>
</evidence>
<evidence type="ECO:0000313" key="2">
    <source>
        <dbReference type="EMBL" id="KAI5330051.1"/>
    </source>
</evidence>
<gene>
    <name evidence="2" type="ORF">L3X38_029448</name>
</gene>
<proteinExistence type="predicted"/>
<keyword evidence="3" id="KW-1185">Reference proteome</keyword>
<comment type="caution">
    <text evidence="2">The sequence shown here is derived from an EMBL/GenBank/DDBJ whole genome shotgun (WGS) entry which is preliminary data.</text>
</comment>
<dbReference type="Proteomes" id="UP001054821">
    <property type="component" value="Chromosome 5"/>
</dbReference>
<evidence type="ECO:0000313" key="3">
    <source>
        <dbReference type="Proteomes" id="UP001054821"/>
    </source>
</evidence>
<dbReference type="AlphaFoldDB" id="A0AAD4Z270"/>
<reference evidence="2 3" key="1">
    <citation type="journal article" date="2022" name="G3 (Bethesda)">
        <title>Whole-genome sequence and methylome profiling of the almond [Prunus dulcis (Mill.) D.A. Webb] cultivar 'Nonpareil'.</title>
        <authorList>
            <person name="D'Amico-Willman K.M."/>
            <person name="Ouma W.Z."/>
            <person name="Meulia T."/>
            <person name="Sideli G.M."/>
            <person name="Gradziel T.M."/>
            <person name="Fresnedo-Ramirez J."/>
        </authorList>
    </citation>
    <scope>NUCLEOTIDE SEQUENCE [LARGE SCALE GENOMIC DNA]</scope>
    <source>
        <strain evidence="2">Clone GOH B32 T37-40</strain>
    </source>
</reference>